<protein>
    <submittedName>
        <fullName evidence="2">Uncharacterized protein</fullName>
    </submittedName>
</protein>
<evidence type="ECO:0000313" key="3">
    <source>
        <dbReference type="Proteomes" id="UP001430953"/>
    </source>
</evidence>
<sequence>MSRAQTVFYSISFALVPSASKRTLLFASASAPSHSPSPPFVLRLHEEKEKRRGGKNPGENAERHKTEREEGRERQGECQICADSLFRSSCGGALKDAPPESGRRRSSFSTLDHFFAPPFIPAPPEIDSRIDFSLTVRKKKKKEKKRNNNSVIRELKFFDRRTLNGVLEGQ</sequence>
<comment type="caution">
    <text evidence="2">The sequence shown here is derived from an EMBL/GenBank/DDBJ whole genome shotgun (WGS) entry which is preliminary data.</text>
</comment>
<feature type="region of interest" description="Disordered" evidence="1">
    <location>
        <begin position="28"/>
        <end position="75"/>
    </location>
</feature>
<gene>
    <name evidence="2" type="ORF">PUN28_018857</name>
</gene>
<evidence type="ECO:0000256" key="1">
    <source>
        <dbReference type="SAM" id="MobiDB-lite"/>
    </source>
</evidence>
<dbReference type="AlphaFoldDB" id="A0AAW2EG76"/>
<accession>A0AAW2EG76</accession>
<feature type="compositionally biased region" description="Basic and acidic residues" evidence="1">
    <location>
        <begin position="60"/>
        <end position="75"/>
    </location>
</feature>
<evidence type="ECO:0000313" key="2">
    <source>
        <dbReference type="EMBL" id="KAL0101336.1"/>
    </source>
</evidence>
<dbReference type="EMBL" id="JADYXP020000024">
    <property type="protein sequence ID" value="KAL0101336.1"/>
    <property type="molecule type" value="Genomic_DNA"/>
</dbReference>
<reference evidence="2 3" key="1">
    <citation type="submission" date="2023-03" db="EMBL/GenBank/DDBJ databases">
        <title>High recombination rates correlate with genetic variation in Cardiocondyla obscurior ants.</title>
        <authorList>
            <person name="Errbii M."/>
        </authorList>
    </citation>
    <scope>NUCLEOTIDE SEQUENCE [LARGE SCALE GENOMIC DNA]</scope>
    <source>
        <strain evidence="2">Alpha-2009</strain>
        <tissue evidence="2">Whole body</tissue>
    </source>
</reference>
<keyword evidence="3" id="KW-1185">Reference proteome</keyword>
<organism evidence="2 3">
    <name type="scientific">Cardiocondyla obscurior</name>
    <dbReference type="NCBI Taxonomy" id="286306"/>
    <lineage>
        <taxon>Eukaryota</taxon>
        <taxon>Metazoa</taxon>
        <taxon>Ecdysozoa</taxon>
        <taxon>Arthropoda</taxon>
        <taxon>Hexapoda</taxon>
        <taxon>Insecta</taxon>
        <taxon>Pterygota</taxon>
        <taxon>Neoptera</taxon>
        <taxon>Endopterygota</taxon>
        <taxon>Hymenoptera</taxon>
        <taxon>Apocrita</taxon>
        <taxon>Aculeata</taxon>
        <taxon>Formicoidea</taxon>
        <taxon>Formicidae</taxon>
        <taxon>Myrmicinae</taxon>
        <taxon>Cardiocondyla</taxon>
    </lineage>
</organism>
<name>A0AAW2EG76_9HYME</name>
<dbReference type="Proteomes" id="UP001430953">
    <property type="component" value="Unassembled WGS sequence"/>
</dbReference>
<proteinExistence type="predicted"/>